<evidence type="ECO:0000256" key="3">
    <source>
        <dbReference type="ARBA" id="ARBA00023163"/>
    </source>
</evidence>
<dbReference type="Pfam" id="PF01418">
    <property type="entry name" value="HTH_6"/>
    <property type="match status" value="1"/>
</dbReference>
<evidence type="ECO:0000259" key="4">
    <source>
        <dbReference type="PROSITE" id="PS51071"/>
    </source>
</evidence>
<dbReference type="CDD" id="cd05013">
    <property type="entry name" value="SIS_RpiR"/>
    <property type="match status" value="1"/>
</dbReference>
<dbReference type="InterPro" id="IPR035472">
    <property type="entry name" value="RpiR-like_SIS"/>
</dbReference>
<evidence type="ECO:0000313" key="6">
    <source>
        <dbReference type="Proteomes" id="UP000218807"/>
    </source>
</evidence>
<keyword evidence="3" id="KW-0804">Transcription</keyword>
<dbReference type="InterPro" id="IPR009057">
    <property type="entry name" value="Homeodomain-like_sf"/>
</dbReference>
<evidence type="ECO:0000256" key="1">
    <source>
        <dbReference type="ARBA" id="ARBA00023015"/>
    </source>
</evidence>
<dbReference type="InterPro" id="IPR001347">
    <property type="entry name" value="SIS_dom"/>
</dbReference>
<dbReference type="GO" id="GO:0097367">
    <property type="term" value="F:carbohydrate derivative binding"/>
    <property type="evidence" value="ECO:0007669"/>
    <property type="project" value="InterPro"/>
</dbReference>
<evidence type="ECO:0000313" key="5">
    <source>
        <dbReference type="EMBL" id="PCK78041.1"/>
    </source>
</evidence>
<dbReference type="AlphaFoldDB" id="A0A2A5KM68"/>
<dbReference type="InterPro" id="IPR000281">
    <property type="entry name" value="HTH_RpiR"/>
</dbReference>
<evidence type="ECO:0000256" key="2">
    <source>
        <dbReference type="ARBA" id="ARBA00023125"/>
    </source>
</evidence>
<dbReference type="PANTHER" id="PTHR30514:SF18">
    <property type="entry name" value="RPIR-FAMILY TRANSCRIPTIONAL REGULATOR"/>
    <property type="match status" value="1"/>
</dbReference>
<sequence length="341" mass="38382">MCSAAALPFIPVPLWRAHIFRRRSLLAYDTQISDCQQIDTSVLIRPRNEAFMTEATRKPRMLEKRIQSQYDDLPGSERALADLILEFPGDLLVYSATELSERGGVSKAAVTRFVKRLGYQDYREMQREVREAQEAGEPVYLNTGLLGPAPDSTRLQQHLERDIANLRQTFEAVSPDDLGEVVRRCLTARRVWVLGFRNSYFFAAYLRRQLIQVRSDVTLLPAAGQTLMEELAGATPDDLMIAVGLRRRTPALGRAMKIVRDLGVPIAFFTDRVAVTTPKFATWTFPCQVRGMSLFDSYVAVISLANYLCTEVVAAAGEGGRERLSRIEDLFALMEEIDPSN</sequence>
<dbReference type="Proteomes" id="UP000218807">
    <property type="component" value="Unassembled WGS sequence"/>
</dbReference>
<dbReference type="EMBL" id="NXDM01000033">
    <property type="protein sequence ID" value="PCK78041.1"/>
    <property type="molecule type" value="Genomic_DNA"/>
</dbReference>
<feature type="domain" description="HTH rpiR-type" evidence="4">
    <location>
        <begin position="60"/>
        <end position="136"/>
    </location>
</feature>
<dbReference type="SUPFAM" id="SSF53697">
    <property type="entry name" value="SIS domain"/>
    <property type="match status" value="1"/>
</dbReference>
<dbReference type="PROSITE" id="PS51071">
    <property type="entry name" value="HTH_RPIR"/>
    <property type="match status" value="1"/>
</dbReference>
<gene>
    <name evidence="5" type="ORF">CPT34_27090</name>
</gene>
<dbReference type="InterPro" id="IPR046348">
    <property type="entry name" value="SIS_dom_sf"/>
</dbReference>
<dbReference type="Gene3D" id="3.40.50.10490">
    <property type="entry name" value="Glucose-6-phosphate isomerase like protein, domain 1"/>
    <property type="match status" value="1"/>
</dbReference>
<dbReference type="GO" id="GO:1901135">
    <property type="term" value="P:carbohydrate derivative metabolic process"/>
    <property type="evidence" value="ECO:0007669"/>
    <property type="project" value="InterPro"/>
</dbReference>
<comment type="caution">
    <text evidence="5">The sequence shown here is derived from an EMBL/GenBank/DDBJ whole genome shotgun (WGS) entry which is preliminary data.</text>
</comment>
<keyword evidence="1" id="KW-0805">Transcription regulation</keyword>
<proteinExistence type="predicted"/>
<accession>A0A2A5KM68</accession>
<dbReference type="PANTHER" id="PTHR30514">
    <property type="entry name" value="GLUCOKINASE"/>
    <property type="match status" value="1"/>
</dbReference>
<organism evidence="5 6">
    <name type="scientific">Rhizobium sophoriradicis</name>
    <dbReference type="NCBI Taxonomy" id="1535245"/>
    <lineage>
        <taxon>Bacteria</taxon>
        <taxon>Pseudomonadati</taxon>
        <taxon>Pseudomonadota</taxon>
        <taxon>Alphaproteobacteria</taxon>
        <taxon>Hyphomicrobiales</taxon>
        <taxon>Rhizobiaceae</taxon>
        <taxon>Rhizobium/Agrobacterium group</taxon>
        <taxon>Rhizobium</taxon>
    </lineage>
</organism>
<keyword evidence="2" id="KW-0238">DNA-binding</keyword>
<name>A0A2A5KM68_9HYPH</name>
<dbReference type="Pfam" id="PF01380">
    <property type="entry name" value="SIS"/>
    <property type="match status" value="1"/>
</dbReference>
<dbReference type="SUPFAM" id="SSF46689">
    <property type="entry name" value="Homeodomain-like"/>
    <property type="match status" value="1"/>
</dbReference>
<dbReference type="InterPro" id="IPR036388">
    <property type="entry name" value="WH-like_DNA-bd_sf"/>
</dbReference>
<dbReference type="GO" id="GO:0003677">
    <property type="term" value="F:DNA binding"/>
    <property type="evidence" value="ECO:0007669"/>
    <property type="project" value="UniProtKB-KW"/>
</dbReference>
<keyword evidence="6" id="KW-1185">Reference proteome</keyword>
<dbReference type="InterPro" id="IPR047640">
    <property type="entry name" value="RpiR-like"/>
</dbReference>
<dbReference type="Gene3D" id="1.10.10.10">
    <property type="entry name" value="Winged helix-like DNA-binding domain superfamily/Winged helix DNA-binding domain"/>
    <property type="match status" value="1"/>
</dbReference>
<dbReference type="GO" id="GO:0003700">
    <property type="term" value="F:DNA-binding transcription factor activity"/>
    <property type="evidence" value="ECO:0007669"/>
    <property type="project" value="InterPro"/>
</dbReference>
<reference evidence="5 6" key="1">
    <citation type="submission" date="2017-09" db="EMBL/GenBank/DDBJ databases">
        <title>Comparative genomics of rhizobia isolated from Phaseolus vulgaris in China.</title>
        <authorList>
            <person name="Tong W."/>
        </authorList>
    </citation>
    <scope>NUCLEOTIDE SEQUENCE [LARGE SCALE GENOMIC DNA]</scope>
    <source>
        <strain evidence="5 6">L101</strain>
    </source>
</reference>
<protein>
    <recommendedName>
        <fullName evidence="4">HTH rpiR-type domain-containing protein</fullName>
    </recommendedName>
</protein>